<accession>A0A9D1K818</accession>
<reference evidence="1" key="2">
    <citation type="journal article" date="2021" name="PeerJ">
        <title>Extensive microbial diversity within the chicken gut microbiome revealed by metagenomics and culture.</title>
        <authorList>
            <person name="Gilroy R."/>
            <person name="Ravi A."/>
            <person name="Getino M."/>
            <person name="Pursley I."/>
            <person name="Horton D.L."/>
            <person name="Alikhan N.F."/>
            <person name="Baker D."/>
            <person name="Gharbi K."/>
            <person name="Hall N."/>
            <person name="Watson M."/>
            <person name="Adriaenssens E.M."/>
            <person name="Foster-Nyarko E."/>
            <person name="Jarju S."/>
            <person name="Secka A."/>
            <person name="Antonio M."/>
            <person name="Oren A."/>
            <person name="Chaudhuri R.R."/>
            <person name="La Ragione R."/>
            <person name="Hildebrand F."/>
            <person name="Pallen M.J."/>
        </authorList>
    </citation>
    <scope>NUCLEOTIDE SEQUENCE</scope>
    <source>
        <strain evidence="1">ChiHecec3B27-6122</strain>
    </source>
</reference>
<protein>
    <submittedName>
        <fullName evidence="1">Uncharacterized protein</fullName>
    </submittedName>
</protein>
<comment type="caution">
    <text evidence="1">The sequence shown here is derived from an EMBL/GenBank/DDBJ whole genome shotgun (WGS) entry which is preliminary data.</text>
</comment>
<dbReference type="AlphaFoldDB" id="A0A9D1K818"/>
<dbReference type="EMBL" id="DVJS01000063">
    <property type="protein sequence ID" value="HIS96894.1"/>
    <property type="molecule type" value="Genomic_DNA"/>
</dbReference>
<organism evidence="1 2">
    <name type="scientific">Candidatus Scatomorpha pullistercoris</name>
    <dbReference type="NCBI Taxonomy" id="2840929"/>
    <lineage>
        <taxon>Bacteria</taxon>
        <taxon>Bacillati</taxon>
        <taxon>Bacillota</taxon>
        <taxon>Clostridia</taxon>
        <taxon>Eubacteriales</taxon>
        <taxon>Candidatus Scatomorpha</taxon>
    </lineage>
</organism>
<evidence type="ECO:0000313" key="2">
    <source>
        <dbReference type="Proteomes" id="UP000886876"/>
    </source>
</evidence>
<reference evidence="1" key="1">
    <citation type="submission" date="2020-10" db="EMBL/GenBank/DDBJ databases">
        <authorList>
            <person name="Gilroy R."/>
        </authorList>
    </citation>
    <scope>NUCLEOTIDE SEQUENCE</scope>
    <source>
        <strain evidence="1">ChiHecec3B27-6122</strain>
    </source>
</reference>
<dbReference type="Proteomes" id="UP000886876">
    <property type="component" value="Unassembled WGS sequence"/>
</dbReference>
<proteinExistence type="predicted"/>
<sequence>MKRAVLTLIILALVSVLGLAGAGLALDSKRDAAYIASASDTGGGVPLEGLTLSARAEFRGRAGCRLRHTLRYNADSDESRCAFELGFGSEYTDFGASYWTPFINDWLSSSGSGNFELSDLPAPCLYILDRAEPGGTYTETFPLSDCCERWPFRVDDDLSEVSKDLGGLLAGELAQPVPEGAMVEASVTLNGKGQVTGYECNLISGGGIWADCRAFENFYILSFADMNADYEPQRTRVYVLDALWSEEHGAYVPDTSSLRYLTELRELSASIDTPDGGALLAEAGEDGYTLIQLSPEGELMGRLHTGYAGAEYRGARLVAGEDWTLLVQEGLVTAFDYEDGRIVYGHDYELPSVSFARDYDYIYAYDGDRLCALAVGRSIGWYSNKPGYSEAALLIAADAQGNVLERTLDFPLLRNGYSSFDFELSLG</sequence>
<gene>
    <name evidence="1" type="ORF">IAD42_02845</name>
</gene>
<evidence type="ECO:0000313" key="1">
    <source>
        <dbReference type="EMBL" id="HIS96894.1"/>
    </source>
</evidence>
<name>A0A9D1K818_9FIRM</name>